<protein>
    <submittedName>
        <fullName evidence="3">Uncharacterized protein</fullName>
    </submittedName>
</protein>
<evidence type="ECO:0000313" key="3">
    <source>
        <dbReference type="EMBL" id="CAF1288543.1"/>
    </source>
</evidence>
<dbReference type="Proteomes" id="UP000663842">
    <property type="component" value="Unassembled WGS sequence"/>
</dbReference>
<dbReference type="EMBL" id="CAJNRG010007957">
    <property type="protein sequence ID" value="CAF2099458.1"/>
    <property type="molecule type" value="Genomic_DNA"/>
</dbReference>
<dbReference type="OrthoDB" id="10043005at2759"/>
<gene>
    <name evidence="6" type="ORF">GIL414_LOCUS55803</name>
    <name evidence="3" type="ORF">KQP761_LOCUS4155</name>
    <name evidence="5" type="ORF">UXM345_LOCUS22993</name>
    <name evidence="4" type="ORF">XDN619_LOCUS18336</name>
</gene>
<evidence type="ECO:0000313" key="7">
    <source>
        <dbReference type="Proteomes" id="UP000663834"/>
    </source>
</evidence>
<evidence type="ECO:0000256" key="2">
    <source>
        <dbReference type="SAM" id="Phobius"/>
    </source>
</evidence>
<evidence type="ECO:0000313" key="6">
    <source>
        <dbReference type="EMBL" id="CAF4977300.1"/>
    </source>
</evidence>
<name>A0A815CV38_9BILA</name>
<dbReference type="Proteomes" id="UP000681720">
    <property type="component" value="Unassembled WGS sequence"/>
</dbReference>
<keyword evidence="2" id="KW-1133">Transmembrane helix</keyword>
<dbReference type="EMBL" id="CAJOBF010003884">
    <property type="protein sequence ID" value="CAF4113853.1"/>
    <property type="molecule type" value="Genomic_DNA"/>
</dbReference>
<keyword evidence="2" id="KW-0472">Membrane</keyword>
<reference evidence="3" key="1">
    <citation type="submission" date="2021-02" db="EMBL/GenBank/DDBJ databases">
        <authorList>
            <person name="Nowell W R."/>
        </authorList>
    </citation>
    <scope>NUCLEOTIDE SEQUENCE</scope>
</reference>
<comment type="caution">
    <text evidence="3">The sequence shown here is derived from an EMBL/GenBank/DDBJ whole genome shotgun (WGS) entry which is preliminary data.</text>
</comment>
<accession>A0A815CV38</accession>
<feature type="transmembrane region" description="Helical" evidence="2">
    <location>
        <begin position="110"/>
        <end position="132"/>
    </location>
</feature>
<dbReference type="EMBL" id="CAJNOW010000644">
    <property type="protein sequence ID" value="CAF1288543.1"/>
    <property type="molecule type" value="Genomic_DNA"/>
</dbReference>
<feature type="region of interest" description="Disordered" evidence="1">
    <location>
        <begin position="1"/>
        <end position="33"/>
    </location>
</feature>
<evidence type="ECO:0000256" key="1">
    <source>
        <dbReference type="SAM" id="MobiDB-lite"/>
    </source>
</evidence>
<dbReference type="Proteomes" id="UP000663887">
    <property type="component" value="Unassembled WGS sequence"/>
</dbReference>
<dbReference type="Proteomes" id="UP000663834">
    <property type="component" value="Unassembled WGS sequence"/>
</dbReference>
<keyword evidence="2" id="KW-0812">Transmembrane</keyword>
<evidence type="ECO:0000313" key="4">
    <source>
        <dbReference type="EMBL" id="CAF2099458.1"/>
    </source>
</evidence>
<organism evidence="3 7">
    <name type="scientific">Rotaria magnacalcarata</name>
    <dbReference type="NCBI Taxonomy" id="392030"/>
    <lineage>
        <taxon>Eukaryota</taxon>
        <taxon>Metazoa</taxon>
        <taxon>Spiralia</taxon>
        <taxon>Gnathifera</taxon>
        <taxon>Rotifera</taxon>
        <taxon>Eurotatoria</taxon>
        <taxon>Bdelloidea</taxon>
        <taxon>Philodinida</taxon>
        <taxon>Philodinidae</taxon>
        <taxon>Rotaria</taxon>
    </lineage>
</organism>
<proteinExistence type="predicted"/>
<dbReference type="AlphaFoldDB" id="A0A815CV38"/>
<evidence type="ECO:0000313" key="5">
    <source>
        <dbReference type="EMBL" id="CAF4113853.1"/>
    </source>
</evidence>
<dbReference type="EMBL" id="CAJOBJ010198881">
    <property type="protein sequence ID" value="CAF4977300.1"/>
    <property type="molecule type" value="Genomic_DNA"/>
</dbReference>
<sequence>MDLNEVHPYVKTPRNSKYPLQLAPRNWSEPPSNQMSRLNNWNTNSGYPLNSQSNIMDQPQHRPSDQSQLVRMNAREGSTMGKANEINKPTDTDSPLTCQKVLAKVTSSKILFLMTGFIVSGIPLVVFVTLWMTSRSTSTSTSTTSSGVTGTAVTAATVSVSLPIQCYTYSTLSEYYRNYQNGYSCCWSPYDTSPSLTPGWYRFTGSAGSSILTTPVLTTSTCGATYPGYFNGTLPSTVGASVTGTVCFYTGTPCGYSLAPITAVNCNGYYIFYLLPVTSSNYRYCSTT</sequence>